<evidence type="ECO:0000256" key="6">
    <source>
        <dbReference type="ARBA" id="ARBA00022692"/>
    </source>
</evidence>
<feature type="compositionally biased region" description="Basic and acidic residues" evidence="10">
    <location>
        <begin position="145"/>
        <end position="159"/>
    </location>
</feature>
<evidence type="ECO:0000256" key="2">
    <source>
        <dbReference type="ARBA" id="ARBA00006555"/>
    </source>
</evidence>
<dbReference type="EMBL" id="CP038231">
    <property type="protein sequence ID" value="QDH13542.1"/>
    <property type="molecule type" value="Genomic_DNA"/>
</dbReference>
<dbReference type="GO" id="GO:0055085">
    <property type="term" value="P:transmembrane transport"/>
    <property type="evidence" value="ECO:0007669"/>
    <property type="project" value="InterPro"/>
</dbReference>
<dbReference type="Proteomes" id="UP000318709">
    <property type="component" value="Chromosome"/>
</dbReference>
<feature type="compositionally biased region" description="Basic residues" evidence="10">
    <location>
        <begin position="162"/>
        <end position="173"/>
    </location>
</feature>
<feature type="region of interest" description="Disordered" evidence="10">
    <location>
        <begin position="112"/>
        <end position="214"/>
    </location>
</feature>
<feature type="compositionally biased region" description="Basic and acidic residues" evidence="10">
    <location>
        <begin position="113"/>
        <end position="125"/>
    </location>
</feature>
<evidence type="ECO:0000256" key="4">
    <source>
        <dbReference type="ARBA" id="ARBA00022475"/>
    </source>
</evidence>
<evidence type="ECO:0000256" key="3">
    <source>
        <dbReference type="ARBA" id="ARBA00022448"/>
    </source>
</evidence>
<name>A0A4Y6U862_9PROT</name>
<evidence type="ECO:0000256" key="9">
    <source>
        <dbReference type="ARBA" id="ARBA00023136"/>
    </source>
</evidence>
<evidence type="ECO:0000256" key="8">
    <source>
        <dbReference type="ARBA" id="ARBA00022989"/>
    </source>
</evidence>
<proteinExistence type="inferred from homology"/>
<dbReference type="NCBIfam" id="TIGR01352">
    <property type="entry name" value="tonB_Cterm"/>
    <property type="match status" value="1"/>
</dbReference>
<evidence type="ECO:0000313" key="13">
    <source>
        <dbReference type="Proteomes" id="UP000318709"/>
    </source>
</evidence>
<dbReference type="GO" id="GO:0015031">
    <property type="term" value="P:protein transport"/>
    <property type="evidence" value="ECO:0007669"/>
    <property type="project" value="UniProtKB-KW"/>
</dbReference>
<keyword evidence="8" id="KW-1133">Transmembrane helix</keyword>
<protein>
    <submittedName>
        <fullName evidence="12">Energy transducer TonB</fullName>
    </submittedName>
</protein>
<sequence length="335" mass="36324">MAVVKDPFFSLTPPQTRPEGAGTNAAGISPMRRRPLGAYEQALAGDTFGRESETRHSLLRPEDDFPGLMLPWCLSLGVQLGALVVMLLQQPTIHGTPKGVDQPQVEMVFDTPPVRHSETGPRVDGQEDAGSPPPAATAPAGRRSPVREEAPTVPEDRAGKVATRRAAPKHRRQSKADERVRRAFAHPQEYTFNTPTQSPGRRPGRRRRWGGGPIDMSLGPLSLNGAINAPYRSSSRVKGVTSDYGAEIDRWIRAHMFYPEDAAENGEEGPVSVHVVIDRTGRVSSVRLVDGSGAHALDDATTGMFNGAKLPPVPDTMAGNHFDLDVTINYILVRN</sequence>
<dbReference type="AlphaFoldDB" id="A0A4Y6U862"/>
<comment type="subcellular location">
    <subcellularLocation>
        <location evidence="1">Cell inner membrane</location>
        <topology evidence="1">Single-pass membrane protein</topology>
        <orientation evidence="1">Periplasmic side</orientation>
    </subcellularLocation>
</comment>
<evidence type="ECO:0000259" key="11">
    <source>
        <dbReference type="PROSITE" id="PS52015"/>
    </source>
</evidence>
<evidence type="ECO:0000256" key="1">
    <source>
        <dbReference type="ARBA" id="ARBA00004383"/>
    </source>
</evidence>
<evidence type="ECO:0000256" key="7">
    <source>
        <dbReference type="ARBA" id="ARBA00022927"/>
    </source>
</evidence>
<gene>
    <name evidence="12" type="ORF">E3E12_04290</name>
</gene>
<keyword evidence="6" id="KW-0812">Transmembrane</keyword>
<evidence type="ECO:0000256" key="5">
    <source>
        <dbReference type="ARBA" id="ARBA00022519"/>
    </source>
</evidence>
<dbReference type="InterPro" id="IPR006260">
    <property type="entry name" value="TonB/TolA_C"/>
</dbReference>
<dbReference type="InterPro" id="IPR037682">
    <property type="entry name" value="TonB_C"/>
</dbReference>
<evidence type="ECO:0000313" key="12">
    <source>
        <dbReference type="EMBL" id="QDH13542.1"/>
    </source>
</evidence>
<dbReference type="PANTHER" id="PTHR33446">
    <property type="entry name" value="PROTEIN TONB-RELATED"/>
    <property type="match status" value="1"/>
</dbReference>
<organism evidence="12 13">
    <name type="scientific">Formicincola oecophyllae</name>
    <dbReference type="NCBI Taxonomy" id="2558361"/>
    <lineage>
        <taxon>Bacteria</taxon>
        <taxon>Pseudomonadati</taxon>
        <taxon>Pseudomonadota</taxon>
        <taxon>Alphaproteobacteria</taxon>
        <taxon>Acetobacterales</taxon>
        <taxon>Acetobacteraceae</taxon>
        <taxon>Formicincola</taxon>
    </lineage>
</organism>
<feature type="domain" description="TonB C-terminal" evidence="11">
    <location>
        <begin position="243"/>
        <end position="335"/>
    </location>
</feature>
<keyword evidence="7" id="KW-0653">Protein transport</keyword>
<dbReference type="Gene3D" id="3.30.1150.10">
    <property type="match status" value="1"/>
</dbReference>
<keyword evidence="13" id="KW-1185">Reference proteome</keyword>
<dbReference type="InterPro" id="IPR051045">
    <property type="entry name" value="TonB-dependent_transducer"/>
</dbReference>
<feature type="region of interest" description="Disordered" evidence="10">
    <location>
        <begin position="1"/>
        <end position="30"/>
    </location>
</feature>
<dbReference type="GO" id="GO:0005886">
    <property type="term" value="C:plasma membrane"/>
    <property type="evidence" value="ECO:0007669"/>
    <property type="project" value="UniProtKB-SubCell"/>
</dbReference>
<keyword evidence="5" id="KW-0997">Cell inner membrane</keyword>
<keyword evidence="3" id="KW-0813">Transport</keyword>
<reference evidence="12 13" key="1">
    <citation type="submission" date="2019-03" db="EMBL/GenBank/DDBJ databases">
        <title>The complete genome sequence of Swingsia_sp. F3b2 LMG30590(T).</title>
        <authorList>
            <person name="Chua K.-O."/>
            <person name="Chan K.-G."/>
            <person name="See-Too W.-S."/>
        </authorList>
    </citation>
    <scope>NUCLEOTIDE SEQUENCE [LARGE SCALE GENOMIC DNA]</scope>
    <source>
        <strain evidence="12 13">F3b2</strain>
    </source>
</reference>
<keyword evidence="4" id="KW-1003">Cell membrane</keyword>
<keyword evidence="9" id="KW-0472">Membrane</keyword>
<comment type="similarity">
    <text evidence="2">Belongs to the TonB family.</text>
</comment>
<dbReference type="KEGG" id="swf:E3E12_04290"/>
<dbReference type="Pfam" id="PF03544">
    <property type="entry name" value="TonB_C"/>
    <property type="match status" value="1"/>
</dbReference>
<dbReference type="PROSITE" id="PS52015">
    <property type="entry name" value="TONB_CTD"/>
    <property type="match status" value="1"/>
</dbReference>
<evidence type="ECO:0000256" key="10">
    <source>
        <dbReference type="SAM" id="MobiDB-lite"/>
    </source>
</evidence>
<accession>A0A4Y6U862</accession>
<dbReference type="SUPFAM" id="SSF74653">
    <property type="entry name" value="TolA/TonB C-terminal domain"/>
    <property type="match status" value="1"/>
</dbReference>
<dbReference type="OrthoDB" id="7280794at2"/>